<dbReference type="PROSITE" id="PS51354">
    <property type="entry name" value="GLUTAREDOXIN_2"/>
    <property type="match status" value="1"/>
</dbReference>
<accession>A0ABX9KH83</accession>
<reference evidence="2 3" key="1">
    <citation type="submission" date="2018-08" db="EMBL/GenBank/DDBJ databases">
        <title>Draft genome sequence of Psychrilyobacter sp. strain SD5 isolated from Black Sea water.</title>
        <authorList>
            <person name="Yadav S."/>
            <person name="Villanueva L."/>
            <person name="Damste J.S.S."/>
        </authorList>
    </citation>
    <scope>NUCLEOTIDE SEQUENCE [LARGE SCALE GENOMIC DNA]</scope>
    <source>
        <strain evidence="2 3">SD5</strain>
    </source>
</reference>
<dbReference type="InterPro" id="IPR011903">
    <property type="entry name" value="TON_0319-like"/>
</dbReference>
<gene>
    <name evidence="2" type="ORF">DYH56_09420</name>
</gene>
<dbReference type="InterPro" id="IPR012336">
    <property type="entry name" value="Thioredoxin-like_fold"/>
</dbReference>
<evidence type="ECO:0000313" key="2">
    <source>
        <dbReference type="EMBL" id="REI40874.1"/>
    </source>
</evidence>
<dbReference type="Gene3D" id="3.40.30.80">
    <property type="match status" value="1"/>
</dbReference>
<dbReference type="RefSeq" id="WP_114642613.1">
    <property type="nucleotide sequence ID" value="NZ_JAACIO010000016.1"/>
</dbReference>
<dbReference type="PANTHER" id="PTHR37170">
    <property type="entry name" value="GLUTAREDOXIN-RELATED"/>
    <property type="match status" value="1"/>
</dbReference>
<dbReference type="PANTHER" id="PTHR37170:SF1">
    <property type="entry name" value="GLUTAREDOXIN-LIKE PROTEIN"/>
    <property type="match status" value="1"/>
</dbReference>
<organism evidence="2 3">
    <name type="scientific">Psychrilyobacter piezotolerans</name>
    <dbReference type="NCBI Taxonomy" id="2293438"/>
    <lineage>
        <taxon>Bacteria</taxon>
        <taxon>Fusobacteriati</taxon>
        <taxon>Fusobacteriota</taxon>
        <taxon>Fusobacteriia</taxon>
        <taxon>Fusobacteriales</taxon>
        <taxon>Fusobacteriaceae</taxon>
        <taxon>Psychrilyobacter</taxon>
    </lineage>
</organism>
<feature type="domain" description="Thioredoxin-like fold" evidence="1">
    <location>
        <begin position="134"/>
        <end position="209"/>
    </location>
</feature>
<dbReference type="Proteomes" id="UP000263486">
    <property type="component" value="Unassembled WGS sequence"/>
</dbReference>
<evidence type="ECO:0000313" key="3">
    <source>
        <dbReference type="Proteomes" id="UP000263486"/>
    </source>
</evidence>
<dbReference type="SUPFAM" id="SSF52833">
    <property type="entry name" value="Thioredoxin-like"/>
    <property type="match status" value="2"/>
</dbReference>
<dbReference type="EMBL" id="QUAJ01000015">
    <property type="protein sequence ID" value="REI40874.1"/>
    <property type="molecule type" value="Genomic_DNA"/>
</dbReference>
<evidence type="ECO:0000259" key="1">
    <source>
        <dbReference type="Pfam" id="PF13192"/>
    </source>
</evidence>
<keyword evidence="3" id="KW-1185">Reference proteome</keyword>
<protein>
    <submittedName>
        <fullName evidence="2">Glutaredoxin</fullName>
    </submittedName>
</protein>
<dbReference type="InterPro" id="IPR036249">
    <property type="entry name" value="Thioredoxin-like_sf"/>
</dbReference>
<comment type="caution">
    <text evidence="2">The sequence shown here is derived from an EMBL/GenBank/DDBJ whole genome shotgun (WGS) entry which is preliminary data.</text>
</comment>
<dbReference type="CDD" id="cd02973">
    <property type="entry name" value="TRX_GRX_like"/>
    <property type="match status" value="1"/>
</dbReference>
<dbReference type="Pfam" id="PF13192">
    <property type="entry name" value="Thioredoxin_3"/>
    <property type="match status" value="1"/>
</dbReference>
<proteinExistence type="predicted"/>
<sequence>MPEIFNNEVLKHMKEELNKIKNPIKIITFVESGKPLCDEVVTMMMQLAQLNNKIQFIEYDLIKNSDLAEKYRIDKVPGTTILAEDQPTGIKFYGIPTGHEINSLLFAILESSGLAVPLESKLEDAIKQINKKINIKVFVSLQCPHCPKAVMTAFKIAQLNENIDAEMIQTNLYSDLSNEFGISSVPRIFFNDKDDLLGVQPIDMFIEKLKNI</sequence>
<name>A0ABX9KH83_9FUSO</name>
<dbReference type="NCBIfam" id="TIGR02187">
    <property type="entry name" value="PDO_seleno_TRX"/>
    <property type="match status" value="1"/>
</dbReference>